<gene>
    <name evidence="1" type="ORF">AJ80_05783</name>
</gene>
<evidence type="ECO:0000313" key="2">
    <source>
        <dbReference type="Proteomes" id="UP000224634"/>
    </source>
</evidence>
<proteinExistence type="predicted"/>
<sequence length="75" mass="8026">MFNKNGCGAMILQPTLQEQINGNALNHEQRKIGNQSELVVLVPDETLMAGIAPCFHVPCQVLLGAIQQGAGLVGW</sequence>
<accession>A0A2B7Y2C0</accession>
<evidence type="ECO:0000313" key="1">
    <source>
        <dbReference type="EMBL" id="PGH14857.1"/>
    </source>
</evidence>
<protein>
    <submittedName>
        <fullName evidence="1">Uncharacterized protein</fullName>
    </submittedName>
</protein>
<name>A0A2B7Y2C0_POLH7</name>
<keyword evidence="2" id="KW-1185">Reference proteome</keyword>
<comment type="caution">
    <text evidence="1">The sequence shown here is derived from an EMBL/GenBank/DDBJ whole genome shotgun (WGS) entry which is preliminary data.</text>
</comment>
<dbReference type="EMBL" id="PDNA01000089">
    <property type="protein sequence ID" value="PGH14857.1"/>
    <property type="molecule type" value="Genomic_DNA"/>
</dbReference>
<organism evidence="1 2">
    <name type="scientific">Polytolypa hystricis (strain UAMH7299)</name>
    <dbReference type="NCBI Taxonomy" id="1447883"/>
    <lineage>
        <taxon>Eukaryota</taxon>
        <taxon>Fungi</taxon>
        <taxon>Dikarya</taxon>
        <taxon>Ascomycota</taxon>
        <taxon>Pezizomycotina</taxon>
        <taxon>Eurotiomycetes</taxon>
        <taxon>Eurotiomycetidae</taxon>
        <taxon>Onygenales</taxon>
        <taxon>Onygenales incertae sedis</taxon>
        <taxon>Polytolypa</taxon>
    </lineage>
</organism>
<reference evidence="1 2" key="1">
    <citation type="submission" date="2017-10" db="EMBL/GenBank/DDBJ databases">
        <title>Comparative genomics in systemic dimorphic fungi from Ajellomycetaceae.</title>
        <authorList>
            <person name="Munoz J.F."/>
            <person name="Mcewen J.G."/>
            <person name="Clay O.K."/>
            <person name="Cuomo C.A."/>
        </authorList>
    </citation>
    <scope>NUCLEOTIDE SEQUENCE [LARGE SCALE GENOMIC DNA]</scope>
    <source>
        <strain evidence="1 2">UAMH7299</strain>
    </source>
</reference>
<dbReference type="AlphaFoldDB" id="A0A2B7Y2C0"/>
<dbReference type="Proteomes" id="UP000224634">
    <property type="component" value="Unassembled WGS sequence"/>
</dbReference>